<evidence type="ECO:0000256" key="3">
    <source>
        <dbReference type="ARBA" id="ARBA00022964"/>
    </source>
</evidence>
<keyword evidence="4" id="KW-0560">Oxidoreductase</keyword>
<feature type="compositionally biased region" description="Acidic residues" evidence="7">
    <location>
        <begin position="440"/>
        <end position="450"/>
    </location>
</feature>
<feature type="region of interest" description="Disordered" evidence="7">
    <location>
        <begin position="583"/>
        <end position="653"/>
    </location>
</feature>
<reference evidence="10" key="1">
    <citation type="submission" date="2015-06" db="EMBL/GenBank/DDBJ databases">
        <authorList>
            <person name="Bertelli C."/>
        </authorList>
    </citation>
    <scope>NUCLEOTIDE SEQUENCE [LARGE SCALE GENOMIC DNA]</scope>
    <source>
        <strain evidence="10">CRIB-30</strain>
    </source>
</reference>
<dbReference type="GO" id="GO:0046872">
    <property type="term" value="F:metal ion binding"/>
    <property type="evidence" value="ECO:0007669"/>
    <property type="project" value="UniProtKB-KW"/>
</dbReference>
<dbReference type="OrthoDB" id="1495058at2"/>
<dbReference type="Proteomes" id="UP000220251">
    <property type="component" value="Unassembled WGS sequence"/>
</dbReference>
<feature type="coiled-coil region" evidence="6">
    <location>
        <begin position="553"/>
        <end position="580"/>
    </location>
</feature>
<dbReference type="AlphaFoldDB" id="A0A0H5DN15"/>
<keyword evidence="5" id="KW-0408">Iron</keyword>
<accession>A0A0H5DN15</accession>
<evidence type="ECO:0000313" key="10">
    <source>
        <dbReference type="Proteomes" id="UP000220251"/>
    </source>
</evidence>
<evidence type="ECO:0000256" key="5">
    <source>
        <dbReference type="ARBA" id="ARBA00023004"/>
    </source>
</evidence>
<feature type="region of interest" description="Disordered" evidence="7">
    <location>
        <begin position="463"/>
        <end position="482"/>
    </location>
</feature>
<organism evidence="9 10">
    <name type="scientific">Estrella lausannensis</name>
    <dbReference type="NCBI Taxonomy" id="483423"/>
    <lineage>
        <taxon>Bacteria</taxon>
        <taxon>Pseudomonadati</taxon>
        <taxon>Chlamydiota</taxon>
        <taxon>Chlamydiia</taxon>
        <taxon>Parachlamydiales</taxon>
        <taxon>Candidatus Criblamydiaceae</taxon>
        <taxon>Estrella</taxon>
    </lineage>
</organism>
<feature type="compositionally biased region" description="Basic and acidic residues" evidence="7">
    <location>
        <begin position="620"/>
        <end position="631"/>
    </location>
</feature>
<evidence type="ECO:0000313" key="9">
    <source>
        <dbReference type="EMBL" id="CRX37596.1"/>
    </source>
</evidence>
<dbReference type="EMBL" id="CWGJ01000005">
    <property type="protein sequence ID" value="CRX37596.1"/>
    <property type="molecule type" value="Genomic_DNA"/>
</dbReference>
<evidence type="ECO:0000256" key="6">
    <source>
        <dbReference type="SAM" id="Coils"/>
    </source>
</evidence>
<dbReference type="Pfam" id="PF12851">
    <property type="entry name" value="Tet_JBP"/>
    <property type="match status" value="1"/>
</dbReference>
<dbReference type="InterPro" id="IPR024779">
    <property type="entry name" value="2OGFeDO_JBP1/TET_oxygenase_dom"/>
</dbReference>
<feature type="compositionally biased region" description="Basic and acidic residues" evidence="7">
    <location>
        <begin position="592"/>
        <end position="601"/>
    </location>
</feature>
<keyword evidence="2" id="KW-0479">Metal-binding</keyword>
<evidence type="ECO:0000256" key="7">
    <source>
        <dbReference type="SAM" id="MobiDB-lite"/>
    </source>
</evidence>
<feature type="region of interest" description="Disordered" evidence="7">
    <location>
        <begin position="419"/>
        <end position="456"/>
    </location>
</feature>
<proteinExistence type="predicted"/>
<evidence type="ECO:0000256" key="1">
    <source>
        <dbReference type="ARBA" id="ARBA00001954"/>
    </source>
</evidence>
<dbReference type="Gene3D" id="3.60.130.30">
    <property type="match status" value="1"/>
</dbReference>
<name>A0A0H5DN15_9BACT</name>
<feature type="domain" description="2OGFeDO JBP1/TET oxygenase" evidence="8">
    <location>
        <begin position="322"/>
        <end position="406"/>
    </location>
</feature>
<evidence type="ECO:0000256" key="2">
    <source>
        <dbReference type="ARBA" id="ARBA00022723"/>
    </source>
</evidence>
<dbReference type="RefSeq" id="WP_143406399.1">
    <property type="nucleotide sequence ID" value="NZ_CWGJ01000005.1"/>
</dbReference>
<comment type="cofactor">
    <cofactor evidence="1">
        <name>Fe(2+)</name>
        <dbReference type="ChEBI" id="CHEBI:29033"/>
    </cofactor>
</comment>
<feature type="region of interest" description="Disordered" evidence="7">
    <location>
        <begin position="1"/>
        <end position="21"/>
    </location>
</feature>
<evidence type="ECO:0000259" key="8">
    <source>
        <dbReference type="Pfam" id="PF12851"/>
    </source>
</evidence>
<gene>
    <name evidence="9" type="ORF">ELAC_0235</name>
</gene>
<keyword evidence="6" id="KW-0175">Coiled coil</keyword>
<sequence>MNIDGTSNISTDITSSMKTSIPPETSIVDELQRKVSNFLPKPPKITSERQFGLQVLGHKGASPLVAPAAAANSLCVDQNQNIQVVSDAALVKNSMVEKRVSKNNHDWKLAEHVDDETIAKFTPKENIADGEDTVFLDQDGNFICSIAYDAINVADDAIDTLAKVPQSTRERGAAAGVVDREAMDKFYQDLNERRKSSTMAKVRGKSNQRVEYSEEFPWLAHLNGDKKAKRGNAHYSTSFGCARNFKTPAQVEADKGEKKPRYEKVRPYFKLISDCFEKKWSDQYRSYTQIMKKNGGDNFYLADSVFSTIVVNTHEIASNGKVLKDARAAIHTDSGHHDESFEVMLCLKKNVEGGDLYLPEYGILLKLRHKCVVCFRAKLHKHAVTEIRRKELDSTALRVTLVAYMTKFSNSTLKQVVESKAKSHEPVSQLPSPRFKPSDFEEGGEEESEPSDSSQVLKKTALKNDGSGISTPSDQKDQAFPNSFEGVMNNTVAAPAAPFAGIAPPSQGLFYPQLSGASVNPIPWAFPNQAAYCFGPTVPVIPAYQGILQAQQIYLLQKQLEESHQKLERLEQENSAMRAYHAQSQEGQQLHFRSEESREEMSSPATLPVWHTETTTSSVGKEDRGIKRPSSELDSGQYLNPIPLEKQTRPRRH</sequence>
<keyword evidence="10" id="KW-1185">Reference proteome</keyword>
<protein>
    <recommendedName>
        <fullName evidence="8">2OGFeDO JBP1/TET oxygenase domain-containing protein</fullName>
    </recommendedName>
</protein>
<dbReference type="GO" id="GO:0051213">
    <property type="term" value="F:dioxygenase activity"/>
    <property type="evidence" value="ECO:0007669"/>
    <property type="project" value="UniProtKB-KW"/>
</dbReference>
<evidence type="ECO:0000256" key="4">
    <source>
        <dbReference type="ARBA" id="ARBA00023002"/>
    </source>
</evidence>
<keyword evidence="3" id="KW-0223">Dioxygenase</keyword>